<dbReference type="GO" id="GO:0032259">
    <property type="term" value="P:methylation"/>
    <property type="evidence" value="ECO:0007669"/>
    <property type="project" value="UniProtKB-KW"/>
</dbReference>
<protein>
    <recommendedName>
        <fullName evidence="2">protein-glutamate O-methyltransferase</fullName>
        <ecNumber evidence="2">2.1.1.80</ecNumber>
    </recommendedName>
</protein>
<comment type="caution">
    <text evidence="7">The sequence shown here is derived from an EMBL/GenBank/DDBJ whole genome shotgun (WGS) entry which is preliminary data.</text>
</comment>
<dbReference type="Pfam" id="PF03705">
    <property type="entry name" value="CheR_N"/>
    <property type="match status" value="1"/>
</dbReference>
<comment type="catalytic activity">
    <reaction evidence="1">
        <text>L-glutamyl-[protein] + S-adenosyl-L-methionine = [protein]-L-glutamate 5-O-methyl ester + S-adenosyl-L-homocysteine</text>
        <dbReference type="Rhea" id="RHEA:24452"/>
        <dbReference type="Rhea" id="RHEA-COMP:10208"/>
        <dbReference type="Rhea" id="RHEA-COMP:10311"/>
        <dbReference type="ChEBI" id="CHEBI:29973"/>
        <dbReference type="ChEBI" id="CHEBI:57856"/>
        <dbReference type="ChEBI" id="CHEBI:59789"/>
        <dbReference type="ChEBI" id="CHEBI:82795"/>
        <dbReference type="EC" id="2.1.1.80"/>
    </reaction>
</comment>
<keyword evidence="4 7" id="KW-0808">Transferase</keyword>
<gene>
    <name evidence="7" type="primary">cheR2</name>
    <name evidence="7" type="ORF">OXPF_17380</name>
</gene>
<dbReference type="PROSITE" id="PS50123">
    <property type="entry name" value="CHER"/>
    <property type="match status" value="1"/>
</dbReference>
<reference evidence="7 8" key="1">
    <citation type="submission" date="2015-09" db="EMBL/GenBank/DDBJ databases">
        <title>Genome sequence of Oxobacter pfennigii DSM 3222.</title>
        <authorList>
            <person name="Poehlein A."/>
            <person name="Bengelsdorf F.R."/>
            <person name="Schiel-Bengelsdorf B."/>
            <person name="Duerre P."/>
            <person name="Daniel R."/>
        </authorList>
    </citation>
    <scope>NUCLEOTIDE SEQUENCE [LARGE SCALE GENOMIC DNA]</scope>
    <source>
        <strain evidence="7 8">DSM 3222</strain>
    </source>
</reference>
<feature type="domain" description="CheR-type methyltransferase" evidence="6">
    <location>
        <begin position="1"/>
        <end position="258"/>
    </location>
</feature>
<keyword evidence="3 7" id="KW-0489">Methyltransferase</keyword>
<keyword evidence="8" id="KW-1185">Reference proteome</keyword>
<evidence type="ECO:0000313" key="8">
    <source>
        <dbReference type="Proteomes" id="UP000050326"/>
    </source>
</evidence>
<dbReference type="SUPFAM" id="SSF47757">
    <property type="entry name" value="Chemotaxis receptor methyltransferase CheR, N-terminal domain"/>
    <property type="match status" value="1"/>
</dbReference>
<dbReference type="InterPro" id="IPR029063">
    <property type="entry name" value="SAM-dependent_MTases_sf"/>
</dbReference>
<dbReference type="InterPro" id="IPR022641">
    <property type="entry name" value="CheR_N"/>
</dbReference>
<evidence type="ECO:0000256" key="5">
    <source>
        <dbReference type="ARBA" id="ARBA00022691"/>
    </source>
</evidence>
<sequence>MDMDLKSLESWIFKELHIDLSAYKSNQMNRRLTNFITRSGTTSVNEYIKLMDKNPELKQKLKDFITINVSEFFRNKELFAEFEKKVREVFLKDNKKLKIWSAACSNGAEPYSVAMILDRLTPNVRHTIIATDIDATILETAKKGEYNPNDIKNVDSNALSKYFTKIGDKYAISPDIKSRVQFKKHDLIRDPYEKGFDIILCRNVVIYFTAEIKDKLYRQFSESLNPGGILFVGATESIYNYSQFGFDKASTFIYQKKG</sequence>
<dbReference type="PATRIC" id="fig|36849.3.peg.1831"/>
<evidence type="ECO:0000256" key="3">
    <source>
        <dbReference type="ARBA" id="ARBA00022603"/>
    </source>
</evidence>
<dbReference type="SUPFAM" id="SSF53335">
    <property type="entry name" value="S-adenosyl-L-methionine-dependent methyltransferases"/>
    <property type="match status" value="1"/>
</dbReference>
<dbReference type="Gene3D" id="1.10.155.10">
    <property type="entry name" value="Chemotaxis receptor methyltransferase CheR, N-terminal domain"/>
    <property type="match status" value="1"/>
</dbReference>
<dbReference type="InterPro" id="IPR022642">
    <property type="entry name" value="CheR_C"/>
</dbReference>
<dbReference type="InterPro" id="IPR036804">
    <property type="entry name" value="CheR_N_sf"/>
</dbReference>
<dbReference type="GO" id="GO:0008983">
    <property type="term" value="F:protein-glutamate O-methyltransferase activity"/>
    <property type="evidence" value="ECO:0007669"/>
    <property type="project" value="UniProtKB-EC"/>
</dbReference>
<proteinExistence type="predicted"/>
<dbReference type="SMART" id="SM00138">
    <property type="entry name" value="MeTrc"/>
    <property type="match status" value="1"/>
</dbReference>
<evidence type="ECO:0000313" key="7">
    <source>
        <dbReference type="EMBL" id="KPU44652.1"/>
    </source>
</evidence>
<evidence type="ECO:0000256" key="1">
    <source>
        <dbReference type="ARBA" id="ARBA00001541"/>
    </source>
</evidence>
<dbReference type="PANTHER" id="PTHR24422:SF19">
    <property type="entry name" value="CHEMOTAXIS PROTEIN METHYLTRANSFERASE"/>
    <property type="match status" value="1"/>
</dbReference>
<organism evidence="7 8">
    <name type="scientific">Oxobacter pfennigii</name>
    <dbReference type="NCBI Taxonomy" id="36849"/>
    <lineage>
        <taxon>Bacteria</taxon>
        <taxon>Bacillati</taxon>
        <taxon>Bacillota</taxon>
        <taxon>Clostridia</taxon>
        <taxon>Eubacteriales</taxon>
        <taxon>Clostridiaceae</taxon>
        <taxon>Oxobacter</taxon>
    </lineage>
</organism>
<dbReference type="InterPro" id="IPR050903">
    <property type="entry name" value="Bact_Chemotaxis_MeTrfase"/>
</dbReference>
<dbReference type="PRINTS" id="PR00996">
    <property type="entry name" value="CHERMTFRASE"/>
</dbReference>
<dbReference type="Gene3D" id="3.40.50.150">
    <property type="entry name" value="Vaccinia Virus protein VP39"/>
    <property type="match status" value="1"/>
</dbReference>
<evidence type="ECO:0000259" key="6">
    <source>
        <dbReference type="PROSITE" id="PS50123"/>
    </source>
</evidence>
<dbReference type="Pfam" id="PF01739">
    <property type="entry name" value="CheR"/>
    <property type="match status" value="1"/>
</dbReference>
<evidence type="ECO:0000256" key="2">
    <source>
        <dbReference type="ARBA" id="ARBA00012534"/>
    </source>
</evidence>
<accession>A0A0P8WQ09</accession>
<dbReference type="STRING" id="36849.OXPF_17380"/>
<dbReference type="EMBL" id="LKET01000029">
    <property type="protein sequence ID" value="KPU44652.1"/>
    <property type="molecule type" value="Genomic_DNA"/>
</dbReference>
<dbReference type="InterPro" id="IPR000780">
    <property type="entry name" value="CheR_MeTrfase"/>
</dbReference>
<dbReference type="PANTHER" id="PTHR24422">
    <property type="entry name" value="CHEMOTAXIS PROTEIN METHYLTRANSFERASE"/>
    <property type="match status" value="1"/>
</dbReference>
<dbReference type="EC" id="2.1.1.80" evidence="2"/>
<name>A0A0P8WQ09_9CLOT</name>
<dbReference type="Proteomes" id="UP000050326">
    <property type="component" value="Unassembled WGS sequence"/>
</dbReference>
<dbReference type="AlphaFoldDB" id="A0A0P8WQ09"/>
<keyword evidence="5" id="KW-0949">S-adenosyl-L-methionine</keyword>
<dbReference type="CDD" id="cd02440">
    <property type="entry name" value="AdoMet_MTases"/>
    <property type="match status" value="1"/>
</dbReference>
<evidence type="ECO:0000256" key="4">
    <source>
        <dbReference type="ARBA" id="ARBA00022679"/>
    </source>
</evidence>